<gene>
    <name evidence="2" type="ORF">DRJ31_07135</name>
</gene>
<sequence>MTPLKHILLVLVLASIMLTCSCFADKGVIPFGPYSIEETGQVAIVAWNGGVEVLILSNDLHVSGEGNGSVSALEILPLPSMPEVEKGDWRSFSRLASYVLSKSTYKEYAAVANIVLHKRIGPHDVYVLKVDNASSFIKWLNQYAAKNNFALSLDLSDLEYIVQEYVDKGYNFFVVDRVEVPFYEVRTVSPLVYVFNSSLIYYPMKISSIGYSGWMSVNLFVVTKSRIELSEVKGFKVYQQVKLSHEQLKAVDHRIADLIGGDGWVTLLKFSGSIAYADDLEVQPKAVSEALKFTYLALPLFAGLVISTYLSVKDVKLGRFRGTRDRKVFVATLLLILIGAATALATLQAIKLILEGVLLMSLEVLLSLLTGVDLCVAVLALFSAALLLIYNSKKGGILGVASCLIGSLSFLSLAIYAFTPYKLLPIESLLSVTWSLALIGLMMFIPEIVCLILLGLGWDSLR</sequence>
<dbReference type="EMBL" id="QMQV01000072">
    <property type="protein sequence ID" value="RLE48493.1"/>
    <property type="molecule type" value="Genomic_DNA"/>
</dbReference>
<feature type="transmembrane region" description="Helical" evidence="1">
    <location>
        <begin position="431"/>
        <end position="456"/>
    </location>
</feature>
<organism evidence="2 3">
    <name type="scientific">Thermoproteota archaeon</name>
    <dbReference type="NCBI Taxonomy" id="2056631"/>
    <lineage>
        <taxon>Archaea</taxon>
        <taxon>Thermoproteota</taxon>
    </lineage>
</organism>
<feature type="transmembrane region" description="Helical" evidence="1">
    <location>
        <begin position="333"/>
        <end position="354"/>
    </location>
</feature>
<feature type="transmembrane region" description="Helical" evidence="1">
    <location>
        <begin position="293"/>
        <end position="312"/>
    </location>
</feature>
<protein>
    <recommendedName>
        <fullName evidence="4">DUF2330 domain-containing protein</fullName>
    </recommendedName>
</protein>
<evidence type="ECO:0008006" key="4">
    <source>
        <dbReference type="Google" id="ProtNLM"/>
    </source>
</evidence>
<keyword evidence="1" id="KW-0812">Transmembrane</keyword>
<feature type="transmembrane region" description="Helical" evidence="1">
    <location>
        <begin position="366"/>
        <end position="390"/>
    </location>
</feature>
<accession>A0A497EM64</accession>
<dbReference type="AlphaFoldDB" id="A0A497EM64"/>
<proteinExistence type="predicted"/>
<dbReference type="Proteomes" id="UP000278475">
    <property type="component" value="Unassembled WGS sequence"/>
</dbReference>
<dbReference type="InterPro" id="IPR019283">
    <property type="entry name" value="DUF2330"/>
</dbReference>
<dbReference type="PROSITE" id="PS51257">
    <property type="entry name" value="PROKAR_LIPOPROTEIN"/>
    <property type="match status" value="1"/>
</dbReference>
<comment type="caution">
    <text evidence="2">The sequence shown here is derived from an EMBL/GenBank/DDBJ whole genome shotgun (WGS) entry which is preliminary data.</text>
</comment>
<evidence type="ECO:0000313" key="3">
    <source>
        <dbReference type="Proteomes" id="UP000278475"/>
    </source>
</evidence>
<evidence type="ECO:0000256" key="1">
    <source>
        <dbReference type="SAM" id="Phobius"/>
    </source>
</evidence>
<evidence type="ECO:0000313" key="2">
    <source>
        <dbReference type="EMBL" id="RLE48493.1"/>
    </source>
</evidence>
<keyword evidence="1" id="KW-1133">Transmembrane helix</keyword>
<keyword evidence="1" id="KW-0472">Membrane</keyword>
<feature type="transmembrane region" description="Helical" evidence="1">
    <location>
        <begin position="397"/>
        <end position="419"/>
    </location>
</feature>
<reference evidence="2 3" key="1">
    <citation type="submission" date="2018-06" db="EMBL/GenBank/DDBJ databases">
        <title>Extensive metabolic versatility and redundancy in microbially diverse, dynamic hydrothermal sediments.</title>
        <authorList>
            <person name="Dombrowski N."/>
            <person name="Teske A."/>
            <person name="Baker B.J."/>
        </authorList>
    </citation>
    <scope>NUCLEOTIDE SEQUENCE [LARGE SCALE GENOMIC DNA]</scope>
    <source>
        <strain evidence="2">B66_G16</strain>
    </source>
</reference>
<dbReference type="Pfam" id="PF10092">
    <property type="entry name" value="DUF2330"/>
    <property type="match status" value="1"/>
</dbReference>
<name>A0A497EM64_9CREN</name>